<organism evidence="3 4">
    <name type="scientific">Dermacoccus nishinomiyaensis</name>
    <dbReference type="NCBI Taxonomy" id="1274"/>
    <lineage>
        <taxon>Bacteria</taxon>
        <taxon>Bacillati</taxon>
        <taxon>Actinomycetota</taxon>
        <taxon>Actinomycetes</taxon>
        <taxon>Micrococcales</taxon>
        <taxon>Dermacoccaceae</taxon>
        <taxon>Dermacoccus</taxon>
    </lineage>
</organism>
<dbReference type="EMBL" id="CP008889">
    <property type="protein sequence ID" value="AIF40635.1"/>
    <property type="molecule type" value="Genomic_DNA"/>
</dbReference>
<keyword evidence="1" id="KW-0732">Signal</keyword>
<dbReference type="eggNOG" id="COG1876">
    <property type="taxonomic scope" value="Bacteria"/>
</dbReference>
<dbReference type="GO" id="GO:0006508">
    <property type="term" value="P:proteolysis"/>
    <property type="evidence" value="ECO:0007669"/>
    <property type="project" value="InterPro"/>
</dbReference>
<sequence>MQTLTRRGALRHAGLAAATTALVIDGTPQAFAAVPASRQVARAGATSVLVRRTTATLSYRVNVRDQPTLEPRARIVGTLASTTTLTGSYDASGLWFRIAEGAFKGRWVTSAVLVATTARAVNGRLPMSAVTRLPSWSVNVSNLPHEPRYLSRAAAVGYLGLAAAFKARFGVALTITEAYRTLSRQQLLYRTLGYPRAAVPGTSNHGLGNTIDFGIARTNAINSPLYFGRSHDVWLTANSKRCGFDRPDYMDRRGSNPEWWHYNFVG</sequence>
<evidence type="ECO:0000256" key="1">
    <source>
        <dbReference type="SAM" id="SignalP"/>
    </source>
</evidence>
<dbReference type="OrthoDB" id="177147at2"/>
<dbReference type="SUPFAM" id="SSF55166">
    <property type="entry name" value="Hedgehog/DD-peptidase"/>
    <property type="match status" value="1"/>
</dbReference>
<dbReference type="Gene3D" id="3.30.1380.10">
    <property type="match status" value="1"/>
</dbReference>
<evidence type="ECO:0000313" key="4">
    <source>
        <dbReference type="Proteomes" id="UP000027986"/>
    </source>
</evidence>
<proteinExistence type="predicted"/>
<dbReference type="Pfam" id="PF02557">
    <property type="entry name" value="VanY"/>
    <property type="match status" value="1"/>
</dbReference>
<dbReference type="InterPro" id="IPR009045">
    <property type="entry name" value="Zn_M74/Hedgehog-like"/>
</dbReference>
<dbReference type="InterPro" id="IPR006311">
    <property type="entry name" value="TAT_signal"/>
</dbReference>
<dbReference type="AlphaFoldDB" id="A0A075JFS3"/>
<dbReference type="PROSITE" id="PS51318">
    <property type="entry name" value="TAT"/>
    <property type="match status" value="1"/>
</dbReference>
<feature type="signal peptide" evidence="1">
    <location>
        <begin position="1"/>
        <end position="32"/>
    </location>
</feature>
<dbReference type="CDD" id="cd14814">
    <property type="entry name" value="Peptidase_M15"/>
    <property type="match status" value="1"/>
</dbReference>
<dbReference type="InterPro" id="IPR003709">
    <property type="entry name" value="VanY-like_core_dom"/>
</dbReference>
<accession>A0A075JFS3</accession>
<evidence type="ECO:0000313" key="3">
    <source>
        <dbReference type="EMBL" id="AIF40635.1"/>
    </source>
</evidence>
<gene>
    <name evidence="3" type="ORF">HX89_06445</name>
</gene>
<reference evidence="3 4" key="1">
    <citation type="submission" date="2014-07" db="EMBL/GenBank/DDBJ databases">
        <title>Genome Sequencing of Dermacoccus nishinomiyaensis.</title>
        <authorList>
            <person name="Hong K.W."/>
            <person name="Chan K.G."/>
        </authorList>
    </citation>
    <scope>NUCLEOTIDE SEQUENCE [LARGE SCALE GENOMIC DNA]</scope>
    <source>
        <strain evidence="3 4">M25</strain>
    </source>
</reference>
<dbReference type="GO" id="GO:0008233">
    <property type="term" value="F:peptidase activity"/>
    <property type="evidence" value="ECO:0007669"/>
    <property type="project" value="InterPro"/>
</dbReference>
<feature type="chain" id="PRO_5001706341" description="D-alanyl-D-alanine carboxypeptidase-like core domain-containing protein" evidence="1">
    <location>
        <begin position="33"/>
        <end position="266"/>
    </location>
</feature>
<dbReference type="PANTHER" id="PTHR34385">
    <property type="entry name" value="D-ALANYL-D-ALANINE CARBOXYPEPTIDASE"/>
    <property type="match status" value="1"/>
</dbReference>
<dbReference type="KEGG" id="dni:HX89_06445"/>
<name>A0A075JFS3_9MICO</name>
<dbReference type="HOGENOM" id="CLU_1044789_0_0_11"/>
<dbReference type="PANTHER" id="PTHR34385:SF1">
    <property type="entry name" value="PEPTIDOGLYCAN L-ALANYL-D-GLUTAMATE ENDOPEPTIDASE CWLK"/>
    <property type="match status" value="1"/>
</dbReference>
<evidence type="ECO:0000259" key="2">
    <source>
        <dbReference type="Pfam" id="PF02557"/>
    </source>
</evidence>
<protein>
    <recommendedName>
        <fullName evidence="2">D-alanyl-D-alanine carboxypeptidase-like core domain-containing protein</fullName>
    </recommendedName>
</protein>
<dbReference type="Proteomes" id="UP000027986">
    <property type="component" value="Chromosome"/>
</dbReference>
<dbReference type="InterPro" id="IPR052179">
    <property type="entry name" value="DD-CPase-like"/>
</dbReference>
<feature type="domain" description="D-alanyl-D-alanine carboxypeptidase-like core" evidence="2">
    <location>
        <begin position="149"/>
        <end position="266"/>
    </location>
</feature>
<keyword evidence="4" id="KW-1185">Reference proteome</keyword>